<sequence length="254" mass="27900">MSIRAFVAAAVVCWLVLAGNPGLADSPGRADPAVPVSEPGAEDISRAFAALWAEAQAMRSALDGPAVEDPAVVERIHNRVVLPLLEHWDLEVMLEGLLGAQHYRLLSPREKEQLQEALADTLTRYVFEVLAGAGDGSELRDVTVHVEPDTITVREHSQAGYIHAIVDKNWLPPLPLRLPLLRKDGTWAIQDIEVASISYIGRKRGTYQRLVEQGGAERLVSYLQAKNSEHFARFCAQVPADDPTVPRYIDRACG</sequence>
<reference evidence="3" key="1">
    <citation type="submission" date="2017-11" db="EMBL/GenBank/DDBJ databases">
        <title>The draft genome sequence of Chromatocurvus sp. F02.</title>
        <authorList>
            <person name="Du Z.-J."/>
            <person name="Chang Y.-Q."/>
        </authorList>
    </citation>
    <scope>NUCLEOTIDE SEQUENCE [LARGE SCALE GENOMIC DNA]</scope>
    <source>
        <strain evidence="3">F02</strain>
    </source>
</reference>
<dbReference type="EMBL" id="PKLZ01000013">
    <property type="protein sequence ID" value="PLW81477.1"/>
    <property type="molecule type" value="Genomic_DNA"/>
</dbReference>
<dbReference type="RefSeq" id="WP_101522484.1">
    <property type="nucleotide sequence ID" value="NZ_PKLZ01000013.1"/>
</dbReference>
<evidence type="ECO:0000313" key="3">
    <source>
        <dbReference type="Proteomes" id="UP000234845"/>
    </source>
</evidence>
<proteinExistence type="predicted"/>
<evidence type="ECO:0000256" key="1">
    <source>
        <dbReference type="SAM" id="SignalP"/>
    </source>
</evidence>
<keyword evidence="3" id="KW-1185">Reference proteome</keyword>
<keyword evidence="1" id="KW-0732">Signal</keyword>
<organism evidence="2 3">
    <name type="scientific">Kineobactrum sediminis</name>
    <dbReference type="NCBI Taxonomy" id="1905677"/>
    <lineage>
        <taxon>Bacteria</taxon>
        <taxon>Pseudomonadati</taxon>
        <taxon>Pseudomonadota</taxon>
        <taxon>Gammaproteobacteria</taxon>
        <taxon>Cellvibrionales</taxon>
        <taxon>Halieaceae</taxon>
        <taxon>Kineobactrum</taxon>
    </lineage>
</organism>
<gene>
    <name evidence="2" type="ORF">CWI75_15770</name>
</gene>
<protein>
    <recommendedName>
        <fullName evidence="4">ABC transporter substrate-binding protein</fullName>
    </recommendedName>
</protein>
<evidence type="ECO:0008006" key="4">
    <source>
        <dbReference type="Google" id="ProtNLM"/>
    </source>
</evidence>
<feature type="chain" id="PRO_5014691641" description="ABC transporter substrate-binding protein" evidence="1">
    <location>
        <begin position="25"/>
        <end position="254"/>
    </location>
</feature>
<dbReference type="InterPro" id="IPR042245">
    <property type="entry name" value="Tgt2/MlaC_sf"/>
</dbReference>
<dbReference type="Gene3D" id="3.10.450.710">
    <property type="entry name" value="Tgt2/MlaC"/>
    <property type="match status" value="1"/>
</dbReference>
<feature type="signal peptide" evidence="1">
    <location>
        <begin position="1"/>
        <end position="24"/>
    </location>
</feature>
<comment type="caution">
    <text evidence="2">The sequence shown here is derived from an EMBL/GenBank/DDBJ whole genome shotgun (WGS) entry which is preliminary data.</text>
</comment>
<dbReference type="InterPro" id="IPR008869">
    <property type="entry name" value="MlaC/ttg2D"/>
</dbReference>
<dbReference type="Pfam" id="PF05494">
    <property type="entry name" value="MlaC"/>
    <property type="match status" value="1"/>
</dbReference>
<accession>A0A2N5XZ99</accession>
<evidence type="ECO:0000313" key="2">
    <source>
        <dbReference type="EMBL" id="PLW81477.1"/>
    </source>
</evidence>
<dbReference type="AlphaFoldDB" id="A0A2N5XZ99"/>
<dbReference type="Proteomes" id="UP000234845">
    <property type="component" value="Unassembled WGS sequence"/>
</dbReference>
<name>A0A2N5XZ99_9GAMM</name>